<dbReference type="GO" id="GO:0008233">
    <property type="term" value="F:peptidase activity"/>
    <property type="evidence" value="ECO:0007669"/>
    <property type="project" value="UniProtKB-KW"/>
</dbReference>
<gene>
    <name evidence="2" type="ORF">COV24_00770</name>
</gene>
<keyword evidence="2" id="KW-0645">Protease</keyword>
<reference evidence="2 3" key="1">
    <citation type="submission" date="2017-09" db="EMBL/GenBank/DDBJ databases">
        <title>Depth-based differentiation of microbial function through sediment-hosted aquifers and enrichment of novel symbionts in the deep terrestrial subsurface.</title>
        <authorList>
            <person name="Probst A.J."/>
            <person name="Ladd B."/>
            <person name="Jarett J.K."/>
            <person name="Geller-Mcgrath D.E."/>
            <person name="Sieber C.M."/>
            <person name="Emerson J.B."/>
            <person name="Anantharaman K."/>
            <person name="Thomas B.C."/>
            <person name="Malmstrom R."/>
            <person name="Stieglmeier M."/>
            <person name="Klingl A."/>
            <person name="Woyke T."/>
            <person name="Ryan C.M."/>
            <person name="Banfield J.F."/>
        </authorList>
    </citation>
    <scope>NUCLEOTIDE SEQUENCE [LARGE SCALE GENOMIC DNA]</scope>
    <source>
        <strain evidence="2">CG10_big_fil_rev_8_21_14_0_10_32_10</strain>
    </source>
</reference>
<accession>A0A2H0RBG4</accession>
<dbReference type="InterPro" id="IPR053136">
    <property type="entry name" value="UTP_pyrophosphatase-like"/>
</dbReference>
<dbReference type="EMBL" id="PCXU01000010">
    <property type="protein sequence ID" value="PIR43823.1"/>
    <property type="molecule type" value="Genomic_DNA"/>
</dbReference>
<name>A0A2H0RBG4_UNCKA</name>
<dbReference type="AlphaFoldDB" id="A0A2H0RBG4"/>
<feature type="domain" description="YgjP-like metallopeptidase" evidence="1">
    <location>
        <begin position="3"/>
        <end position="82"/>
    </location>
</feature>
<comment type="caution">
    <text evidence="2">The sequence shown here is derived from an EMBL/GenBank/DDBJ whole genome shotgun (WGS) entry which is preliminary data.</text>
</comment>
<evidence type="ECO:0000259" key="1">
    <source>
        <dbReference type="Pfam" id="PF01863"/>
    </source>
</evidence>
<keyword evidence="2" id="KW-0378">Hydrolase</keyword>
<dbReference type="InterPro" id="IPR002725">
    <property type="entry name" value="YgjP-like_metallopeptidase"/>
</dbReference>
<sequence>NFLNLKYKKIYIKNVKTIWGSCSSRKNLNFNYKLVMAPHNIIDYVVIHEVCHLVHQNHSKSFWSLVKSIDPNFKEHKKWLHENGHNLTL</sequence>
<protein>
    <submittedName>
        <fullName evidence="2">Zinc-dependent protease</fullName>
    </submittedName>
</protein>
<dbReference type="Proteomes" id="UP000230214">
    <property type="component" value="Unassembled WGS sequence"/>
</dbReference>
<evidence type="ECO:0000313" key="3">
    <source>
        <dbReference type="Proteomes" id="UP000230214"/>
    </source>
</evidence>
<dbReference type="CDD" id="cd07344">
    <property type="entry name" value="M48_yhfN_like"/>
    <property type="match status" value="1"/>
</dbReference>
<dbReference type="Gene3D" id="3.30.2010.10">
    <property type="entry name" value="Metalloproteases ('zincins'), catalytic domain"/>
    <property type="match status" value="1"/>
</dbReference>
<dbReference type="GO" id="GO:0006508">
    <property type="term" value="P:proteolysis"/>
    <property type="evidence" value="ECO:0007669"/>
    <property type="project" value="UniProtKB-KW"/>
</dbReference>
<evidence type="ECO:0000313" key="2">
    <source>
        <dbReference type="EMBL" id="PIR43823.1"/>
    </source>
</evidence>
<proteinExistence type="predicted"/>
<organism evidence="2 3">
    <name type="scientific">candidate division WWE3 bacterium CG10_big_fil_rev_8_21_14_0_10_32_10</name>
    <dbReference type="NCBI Taxonomy" id="1975090"/>
    <lineage>
        <taxon>Bacteria</taxon>
        <taxon>Katanobacteria</taxon>
    </lineage>
</organism>
<dbReference type="PANTHER" id="PTHR30399">
    <property type="entry name" value="UNCHARACTERIZED PROTEIN YGJP"/>
    <property type="match status" value="1"/>
</dbReference>
<feature type="non-terminal residue" evidence="2">
    <location>
        <position position="1"/>
    </location>
</feature>
<dbReference type="PANTHER" id="PTHR30399:SF1">
    <property type="entry name" value="UTP PYROPHOSPHATASE"/>
    <property type="match status" value="1"/>
</dbReference>
<dbReference type="Pfam" id="PF01863">
    <property type="entry name" value="YgjP-like"/>
    <property type="match status" value="1"/>
</dbReference>